<evidence type="ECO:0000313" key="3">
    <source>
        <dbReference type="Proteomes" id="UP000192366"/>
    </source>
</evidence>
<keyword evidence="3" id="KW-1185">Reference proteome</keyword>
<dbReference type="EMBL" id="MVHJ01000014">
    <property type="protein sequence ID" value="ORA03698.1"/>
    <property type="molecule type" value="Genomic_DNA"/>
</dbReference>
<evidence type="ECO:0000313" key="2">
    <source>
        <dbReference type="EMBL" id="ORA03698.1"/>
    </source>
</evidence>
<proteinExistence type="predicted"/>
<reference evidence="2 3" key="1">
    <citation type="submission" date="2017-02" db="EMBL/GenBank/DDBJ databases">
        <title>The new phylogeny of genus Mycobacterium.</title>
        <authorList>
            <person name="Tortoli E."/>
            <person name="Trovato A."/>
            <person name="Cirillo D.M."/>
        </authorList>
    </citation>
    <scope>NUCLEOTIDE SEQUENCE [LARGE SCALE GENOMIC DNA]</scope>
    <source>
        <strain evidence="2 3">DSM 45578</strain>
    </source>
</reference>
<protein>
    <recommendedName>
        <fullName evidence="4">Diacylglycerol O-acyltransferase</fullName>
    </recommendedName>
</protein>
<name>A0A1W9YUE5_MYCBA</name>
<feature type="region of interest" description="Disordered" evidence="1">
    <location>
        <begin position="197"/>
        <end position="222"/>
    </location>
</feature>
<organism evidence="2 3">
    <name type="scientific">Mycolicibacterium bacteremicum</name>
    <name type="common">Mycobacterium bacteremicum</name>
    <dbReference type="NCBI Taxonomy" id="564198"/>
    <lineage>
        <taxon>Bacteria</taxon>
        <taxon>Bacillati</taxon>
        <taxon>Actinomycetota</taxon>
        <taxon>Actinomycetes</taxon>
        <taxon>Mycobacteriales</taxon>
        <taxon>Mycobacteriaceae</taxon>
        <taxon>Mycolicibacterium</taxon>
    </lineage>
</organism>
<evidence type="ECO:0008006" key="4">
    <source>
        <dbReference type="Google" id="ProtNLM"/>
    </source>
</evidence>
<sequence length="450" mass="47600">MGVVVGTSESNTVDYMDHASYVALRALRRGPVGQSVWIYERGVDMDGLRRFQRNLGRTLLGRRIERSPLPFGRHRWVSWPGPDGITVAATERTRAEVWNWADERAKVPVDPETGPAWHLSVQPLVGGGAAVSLVFSHTIADGAASTLSIVSAVDGTDWGLGYPASGTRTRGQALRADLRTTARELLGIPAALAGTARLHKQQSAGKPRPPRRRVPASAGSTEPVTVPMVAASIDVATFDERVAALGGTRNAMVAALAARLGLELGRVDADGNVMLTFPVSERTEGDTRGNALNVITVTVDPKTVVADLGPLRKAVKDALVEMQATREAMMAPLPLIPFVPKFLMATVEKAVLQEGLPIGCSNAGEMPPSLSRIDGNEADFFIGRMIENGVTEAAFARRGGHLALGVTITNGTAAISIASWKVGGPNSAPALAEAVTTAFADFGLTPEVEW</sequence>
<gene>
    <name evidence="2" type="ORF">BST17_17650</name>
</gene>
<dbReference type="STRING" id="564198.BST17_17650"/>
<dbReference type="AlphaFoldDB" id="A0A1W9YUE5"/>
<dbReference type="Proteomes" id="UP000192366">
    <property type="component" value="Unassembled WGS sequence"/>
</dbReference>
<comment type="caution">
    <text evidence="2">The sequence shown here is derived from an EMBL/GenBank/DDBJ whole genome shotgun (WGS) entry which is preliminary data.</text>
</comment>
<accession>A0A1W9YUE5</accession>
<evidence type="ECO:0000256" key="1">
    <source>
        <dbReference type="SAM" id="MobiDB-lite"/>
    </source>
</evidence>